<reference evidence="3 4" key="1">
    <citation type="submission" date="2024-06" db="EMBL/GenBank/DDBJ databases">
        <title>Genomic Encyclopedia of Type Strains, Phase V (KMG-V): Genome sequencing to study the core and pangenomes of soil and plant-associated prokaryotes.</title>
        <authorList>
            <person name="Whitman W."/>
        </authorList>
    </citation>
    <scope>NUCLEOTIDE SEQUENCE [LARGE SCALE GENOMIC DNA]</scope>
    <source>
        <strain evidence="3 4">USDA 160</strain>
    </source>
</reference>
<sequence length="102" mass="10815">MRSIRNAILLVAGLPGMALLTTAPARSQTYDPRYPVCIEIYTIDGSSIDCSFTSIAQCCDRFRAVRPVLRQPLCTAEPASGPGSIAAATEPLGYRDPLSGLG</sequence>
<evidence type="ECO:0000313" key="4">
    <source>
        <dbReference type="Proteomes" id="UP001549291"/>
    </source>
</evidence>
<name>A0ABV2RZ44_BRAJP</name>
<dbReference type="EMBL" id="JBEPTQ010000002">
    <property type="protein sequence ID" value="MET4722204.1"/>
    <property type="molecule type" value="Genomic_DNA"/>
</dbReference>
<comment type="caution">
    <text evidence="3">The sequence shown here is derived from an EMBL/GenBank/DDBJ whole genome shotgun (WGS) entry which is preliminary data.</text>
</comment>
<evidence type="ECO:0000256" key="2">
    <source>
        <dbReference type="SAM" id="SignalP"/>
    </source>
</evidence>
<feature type="region of interest" description="Disordered" evidence="1">
    <location>
        <begin position="75"/>
        <end position="102"/>
    </location>
</feature>
<protein>
    <recommendedName>
        <fullName evidence="5">DUF3551 domain-containing protein</fullName>
    </recommendedName>
</protein>
<evidence type="ECO:0008006" key="5">
    <source>
        <dbReference type="Google" id="ProtNLM"/>
    </source>
</evidence>
<feature type="chain" id="PRO_5046436185" description="DUF3551 domain-containing protein" evidence="2">
    <location>
        <begin position="28"/>
        <end position="102"/>
    </location>
</feature>
<proteinExistence type="predicted"/>
<dbReference type="Proteomes" id="UP001549291">
    <property type="component" value="Unassembled WGS sequence"/>
</dbReference>
<accession>A0ABV2RZ44</accession>
<organism evidence="3 4">
    <name type="scientific">Bradyrhizobium japonicum</name>
    <dbReference type="NCBI Taxonomy" id="375"/>
    <lineage>
        <taxon>Bacteria</taxon>
        <taxon>Pseudomonadati</taxon>
        <taxon>Pseudomonadota</taxon>
        <taxon>Alphaproteobacteria</taxon>
        <taxon>Hyphomicrobiales</taxon>
        <taxon>Nitrobacteraceae</taxon>
        <taxon>Bradyrhizobium</taxon>
    </lineage>
</organism>
<feature type="signal peptide" evidence="2">
    <location>
        <begin position="1"/>
        <end position="27"/>
    </location>
</feature>
<gene>
    <name evidence="3" type="ORF">ABIF63_006310</name>
</gene>
<evidence type="ECO:0000256" key="1">
    <source>
        <dbReference type="SAM" id="MobiDB-lite"/>
    </source>
</evidence>
<keyword evidence="2" id="KW-0732">Signal</keyword>
<keyword evidence="4" id="KW-1185">Reference proteome</keyword>
<evidence type="ECO:0000313" key="3">
    <source>
        <dbReference type="EMBL" id="MET4722204.1"/>
    </source>
</evidence>